<name>A0A1M6SU81_9BURK</name>
<dbReference type="InterPro" id="IPR016174">
    <property type="entry name" value="Di-haem_cyt_TM"/>
</dbReference>
<dbReference type="EMBL" id="FRAB01000024">
    <property type="protein sequence ID" value="SHK48128.1"/>
    <property type="molecule type" value="Genomic_DNA"/>
</dbReference>
<evidence type="ECO:0000256" key="3">
    <source>
        <dbReference type="ARBA" id="ARBA00022692"/>
    </source>
</evidence>
<dbReference type="Proteomes" id="UP000184395">
    <property type="component" value="Unassembled WGS sequence"/>
</dbReference>
<dbReference type="SUPFAM" id="SSF81342">
    <property type="entry name" value="Transmembrane di-heme cytochromes"/>
    <property type="match status" value="1"/>
</dbReference>
<evidence type="ECO:0000256" key="6">
    <source>
        <dbReference type="SAM" id="Phobius"/>
    </source>
</evidence>
<evidence type="ECO:0000259" key="7">
    <source>
        <dbReference type="Pfam" id="PF01292"/>
    </source>
</evidence>
<dbReference type="GO" id="GO:0005886">
    <property type="term" value="C:plasma membrane"/>
    <property type="evidence" value="ECO:0007669"/>
    <property type="project" value="UniProtKB-SubCell"/>
</dbReference>
<sequence length="176" mass="19556">MHSSHGARVATWDIWVRLTHWTVAGIVLWNLFGPTDQIHRVLGYCAAGLVASRLVWGVIGTRPARFSSWWPTRAQLVAYLRSLAAGQALHHASHNPLGALMAAALWFLIAALALSGFVMRLDAFWGEEWPQTVHYWLSVALQGCVVVHIVAAVAMSVWTRENLIAAMITGRKRRRA</sequence>
<dbReference type="AlphaFoldDB" id="A0A1M6SU81"/>
<feature type="domain" description="Cytochrome b561 bacterial/Ni-hydrogenase" evidence="7">
    <location>
        <begin position="12"/>
        <end position="170"/>
    </location>
</feature>
<evidence type="ECO:0000256" key="2">
    <source>
        <dbReference type="ARBA" id="ARBA00022475"/>
    </source>
</evidence>
<reference evidence="8 9" key="1">
    <citation type="submission" date="2016-11" db="EMBL/GenBank/DDBJ databases">
        <authorList>
            <person name="Jaros S."/>
            <person name="Januszkiewicz K."/>
            <person name="Wedrychowicz H."/>
        </authorList>
    </citation>
    <scope>NUCLEOTIDE SEQUENCE [LARGE SCALE GENOMIC DNA]</scope>
    <source>
        <strain evidence="8 9">LMG 20594</strain>
    </source>
</reference>
<keyword evidence="5 6" id="KW-0472">Membrane</keyword>
<evidence type="ECO:0000256" key="1">
    <source>
        <dbReference type="ARBA" id="ARBA00004651"/>
    </source>
</evidence>
<dbReference type="GO" id="GO:0020037">
    <property type="term" value="F:heme binding"/>
    <property type="evidence" value="ECO:0007669"/>
    <property type="project" value="TreeGrafter"/>
</dbReference>
<accession>A0A1M6SU81</accession>
<evidence type="ECO:0000256" key="4">
    <source>
        <dbReference type="ARBA" id="ARBA00022989"/>
    </source>
</evidence>
<comment type="subcellular location">
    <subcellularLocation>
        <location evidence="1">Cell membrane</location>
        <topology evidence="1">Multi-pass membrane protein</topology>
    </subcellularLocation>
</comment>
<evidence type="ECO:0000313" key="9">
    <source>
        <dbReference type="Proteomes" id="UP000184395"/>
    </source>
</evidence>
<feature type="transmembrane region" description="Helical" evidence="6">
    <location>
        <begin position="133"/>
        <end position="158"/>
    </location>
</feature>
<dbReference type="Gene3D" id="1.20.950.20">
    <property type="entry name" value="Transmembrane di-heme cytochromes, Chain C"/>
    <property type="match status" value="1"/>
</dbReference>
<keyword evidence="3 6" id="KW-0812">Transmembrane</keyword>
<dbReference type="STRING" id="169427.SAMN05192548_10244"/>
<protein>
    <submittedName>
        <fullName evidence="8">Cytochrome b</fullName>
    </submittedName>
</protein>
<keyword evidence="4 6" id="KW-1133">Transmembrane helix</keyword>
<evidence type="ECO:0000256" key="5">
    <source>
        <dbReference type="ARBA" id="ARBA00023136"/>
    </source>
</evidence>
<organism evidence="8 9">
    <name type="scientific">Paraburkholderia terricola</name>
    <dbReference type="NCBI Taxonomy" id="169427"/>
    <lineage>
        <taxon>Bacteria</taxon>
        <taxon>Pseudomonadati</taxon>
        <taxon>Pseudomonadota</taxon>
        <taxon>Betaproteobacteria</taxon>
        <taxon>Burkholderiales</taxon>
        <taxon>Burkholderiaceae</taxon>
        <taxon>Paraburkholderia</taxon>
    </lineage>
</organism>
<dbReference type="Pfam" id="PF01292">
    <property type="entry name" value="Ni_hydr_CYTB"/>
    <property type="match status" value="1"/>
</dbReference>
<gene>
    <name evidence="8" type="ORF">SAMN05192548_10244</name>
</gene>
<dbReference type="GO" id="GO:0022904">
    <property type="term" value="P:respiratory electron transport chain"/>
    <property type="evidence" value="ECO:0007669"/>
    <property type="project" value="InterPro"/>
</dbReference>
<dbReference type="InterPro" id="IPR011577">
    <property type="entry name" value="Cyt_b561_bac/Ni-Hgenase"/>
</dbReference>
<dbReference type="InterPro" id="IPR051542">
    <property type="entry name" value="Hydrogenase_cytochrome"/>
</dbReference>
<keyword evidence="2" id="KW-1003">Cell membrane</keyword>
<dbReference type="PANTHER" id="PTHR30485:SF2">
    <property type="entry name" value="BLL0597 PROTEIN"/>
    <property type="match status" value="1"/>
</dbReference>
<dbReference type="GO" id="GO:0009055">
    <property type="term" value="F:electron transfer activity"/>
    <property type="evidence" value="ECO:0007669"/>
    <property type="project" value="InterPro"/>
</dbReference>
<proteinExistence type="predicted"/>
<feature type="transmembrane region" description="Helical" evidence="6">
    <location>
        <begin position="97"/>
        <end position="121"/>
    </location>
</feature>
<evidence type="ECO:0000313" key="8">
    <source>
        <dbReference type="EMBL" id="SHK48128.1"/>
    </source>
</evidence>
<dbReference type="PANTHER" id="PTHR30485">
    <property type="entry name" value="NI/FE-HYDROGENASE 1 B-TYPE CYTOCHROME SUBUNIT"/>
    <property type="match status" value="1"/>
</dbReference>